<feature type="coiled-coil region" evidence="2">
    <location>
        <begin position="168"/>
        <end position="204"/>
    </location>
</feature>
<reference evidence="3" key="1">
    <citation type="submission" date="2022-09" db="EMBL/GenBank/DDBJ databases">
        <title>Aureispira anguillicida sp. nov., isolated from Leptocephalus of Japanese eel Anguilla japonica.</title>
        <authorList>
            <person name="Yuasa K."/>
            <person name="Mekata T."/>
            <person name="Ikunari K."/>
        </authorList>
    </citation>
    <scope>NUCLEOTIDE SEQUENCE</scope>
    <source>
        <strain evidence="3">EL160426</strain>
    </source>
</reference>
<name>A0A915YDY4_9BACT</name>
<keyword evidence="2" id="KW-0175">Coiled coil</keyword>
<proteinExistence type="predicted"/>
<dbReference type="PROSITE" id="PS50005">
    <property type="entry name" value="TPR"/>
    <property type="match status" value="1"/>
</dbReference>
<sequence length="271" mass="31165">MQKHIELTHQAIAAYSSHNFEQAMDLLCKAFRQLHFSDLIFSDATYNAIFDAVEMVDVLFEHLPVLERSEEADLTIQNLKIALEELNLVEVDFFSKQVDDFQLLLKGLRVGFDFFEKRQIPLKIQPPMVSIAFKKGAYIQLIKWQNSAEVDRIINAFNASFSTPNSSLEDCQQQLELALSEGDKQRAEELLEDMMKRYPESKKQAFLKLGNLYFETKNYQKATEAYMKTIVLGTPKEMVRSNVQTACNALAAAAENPKEAGRWRDLLMNFF</sequence>
<evidence type="ECO:0000256" key="2">
    <source>
        <dbReference type="SAM" id="Coils"/>
    </source>
</evidence>
<evidence type="ECO:0000313" key="4">
    <source>
        <dbReference type="Proteomes" id="UP001060919"/>
    </source>
</evidence>
<dbReference type="InterPro" id="IPR011990">
    <property type="entry name" value="TPR-like_helical_dom_sf"/>
</dbReference>
<dbReference type="Gene3D" id="1.25.40.10">
    <property type="entry name" value="Tetratricopeptide repeat domain"/>
    <property type="match status" value="1"/>
</dbReference>
<dbReference type="InterPro" id="IPR019734">
    <property type="entry name" value="TPR_rpt"/>
</dbReference>
<feature type="repeat" description="TPR" evidence="1">
    <location>
        <begin position="203"/>
        <end position="236"/>
    </location>
</feature>
<gene>
    <name evidence="3" type="ORF">AsAng_0020510</name>
</gene>
<evidence type="ECO:0008006" key="5">
    <source>
        <dbReference type="Google" id="ProtNLM"/>
    </source>
</evidence>
<dbReference type="Proteomes" id="UP001060919">
    <property type="component" value="Chromosome"/>
</dbReference>
<dbReference type="RefSeq" id="WP_264792530.1">
    <property type="nucleotide sequence ID" value="NZ_AP026867.1"/>
</dbReference>
<dbReference type="EMBL" id="AP026867">
    <property type="protein sequence ID" value="BDS11339.1"/>
    <property type="molecule type" value="Genomic_DNA"/>
</dbReference>
<dbReference type="SUPFAM" id="SSF48452">
    <property type="entry name" value="TPR-like"/>
    <property type="match status" value="1"/>
</dbReference>
<accession>A0A915YDY4</accession>
<dbReference type="KEGG" id="aup:AsAng_0020510"/>
<protein>
    <recommendedName>
        <fullName evidence="5">Tetratricopeptide repeat protein</fullName>
    </recommendedName>
</protein>
<dbReference type="AlphaFoldDB" id="A0A915YDY4"/>
<keyword evidence="4" id="KW-1185">Reference proteome</keyword>
<evidence type="ECO:0000256" key="1">
    <source>
        <dbReference type="PROSITE-ProRule" id="PRU00339"/>
    </source>
</evidence>
<keyword evidence="1" id="KW-0802">TPR repeat</keyword>
<organism evidence="3 4">
    <name type="scientific">Aureispira anguillae</name>
    <dbReference type="NCBI Taxonomy" id="2864201"/>
    <lineage>
        <taxon>Bacteria</taxon>
        <taxon>Pseudomonadati</taxon>
        <taxon>Bacteroidota</taxon>
        <taxon>Saprospiria</taxon>
        <taxon>Saprospirales</taxon>
        <taxon>Saprospiraceae</taxon>
        <taxon>Aureispira</taxon>
    </lineage>
</organism>
<evidence type="ECO:0000313" key="3">
    <source>
        <dbReference type="EMBL" id="BDS11339.1"/>
    </source>
</evidence>